<name>A0A0D3FJ70_9ORYZ</name>
<sequence length="175" mass="17388">MDALLSLNPLFISSLSNLRQEPATATRRGDGVSAGEGGVSGGNGEAAGSVVAMARCGVSGNSGEAAGSAAATARRGVGGDNDEARGRQRRCSRAAASTPSVAPLPSLPDPAKGEERKERWRRLPLEVAASSGGSGAPPPTPGGGGAPTQVGMKEKIGVKPGEMFLDLESEAGRGP</sequence>
<feature type="region of interest" description="Disordered" evidence="1">
    <location>
        <begin position="19"/>
        <end position="43"/>
    </location>
</feature>
<dbReference type="Proteomes" id="UP000026960">
    <property type="component" value="Chromosome 3"/>
</dbReference>
<feature type="compositionally biased region" description="Low complexity" evidence="1">
    <location>
        <begin position="60"/>
        <end position="75"/>
    </location>
</feature>
<dbReference type="PaxDb" id="65489-OBART03G19550.1"/>
<dbReference type="HOGENOM" id="CLU_1534844_0_0_1"/>
<evidence type="ECO:0000313" key="3">
    <source>
        <dbReference type="Proteomes" id="UP000026960"/>
    </source>
</evidence>
<reference evidence="2" key="1">
    <citation type="journal article" date="2009" name="Rice">
        <title>De Novo Next Generation Sequencing of Plant Genomes.</title>
        <authorList>
            <person name="Rounsley S."/>
            <person name="Marri P.R."/>
            <person name="Yu Y."/>
            <person name="He R."/>
            <person name="Sisneros N."/>
            <person name="Goicoechea J.L."/>
            <person name="Lee S.J."/>
            <person name="Angelova A."/>
            <person name="Kudrna D."/>
            <person name="Luo M."/>
            <person name="Affourtit J."/>
            <person name="Desany B."/>
            <person name="Knight J."/>
            <person name="Niazi F."/>
            <person name="Egholm M."/>
            <person name="Wing R.A."/>
        </authorList>
    </citation>
    <scope>NUCLEOTIDE SEQUENCE [LARGE SCALE GENOMIC DNA]</scope>
    <source>
        <strain evidence="2">cv. IRGC 105608</strain>
    </source>
</reference>
<feature type="compositionally biased region" description="Basic and acidic residues" evidence="1">
    <location>
        <begin position="111"/>
        <end position="124"/>
    </location>
</feature>
<evidence type="ECO:0000256" key="1">
    <source>
        <dbReference type="SAM" id="MobiDB-lite"/>
    </source>
</evidence>
<protein>
    <submittedName>
        <fullName evidence="2">Uncharacterized protein</fullName>
    </submittedName>
</protein>
<keyword evidence="3" id="KW-1185">Reference proteome</keyword>
<dbReference type="AlphaFoldDB" id="A0A0D3FJ70"/>
<feature type="region of interest" description="Disordered" evidence="1">
    <location>
        <begin position="60"/>
        <end position="153"/>
    </location>
</feature>
<evidence type="ECO:0000313" key="2">
    <source>
        <dbReference type="EnsemblPlants" id="OBART03G19550.1"/>
    </source>
</evidence>
<accession>A0A0D3FJ70</accession>
<organism evidence="2">
    <name type="scientific">Oryza barthii</name>
    <dbReference type="NCBI Taxonomy" id="65489"/>
    <lineage>
        <taxon>Eukaryota</taxon>
        <taxon>Viridiplantae</taxon>
        <taxon>Streptophyta</taxon>
        <taxon>Embryophyta</taxon>
        <taxon>Tracheophyta</taxon>
        <taxon>Spermatophyta</taxon>
        <taxon>Magnoliopsida</taxon>
        <taxon>Liliopsida</taxon>
        <taxon>Poales</taxon>
        <taxon>Poaceae</taxon>
        <taxon>BOP clade</taxon>
        <taxon>Oryzoideae</taxon>
        <taxon>Oryzeae</taxon>
        <taxon>Oryzinae</taxon>
        <taxon>Oryza</taxon>
    </lineage>
</organism>
<reference evidence="2" key="2">
    <citation type="submission" date="2015-03" db="UniProtKB">
        <authorList>
            <consortium name="EnsemblPlants"/>
        </authorList>
    </citation>
    <scope>IDENTIFICATION</scope>
</reference>
<proteinExistence type="predicted"/>
<dbReference type="EnsemblPlants" id="OBART03G19550.1">
    <property type="protein sequence ID" value="OBART03G19550.1"/>
    <property type="gene ID" value="OBART03G19550"/>
</dbReference>
<feature type="compositionally biased region" description="Gly residues" evidence="1">
    <location>
        <begin position="32"/>
        <end position="43"/>
    </location>
</feature>
<dbReference type="Gramene" id="OBART03G19550.1">
    <property type="protein sequence ID" value="OBART03G19550.1"/>
    <property type="gene ID" value="OBART03G19550"/>
</dbReference>